<dbReference type="CDD" id="cd18785">
    <property type="entry name" value="SF2_C"/>
    <property type="match status" value="1"/>
</dbReference>
<evidence type="ECO:0000256" key="1">
    <source>
        <dbReference type="SAM" id="MobiDB-lite"/>
    </source>
</evidence>
<dbReference type="Pfam" id="PF00271">
    <property type="entry name" value="Helicase_C"/>
    <property type="match status" value="1"/>
</dbReference>
<dbReference type="NCBIfam" id="NF038325">
    <property type="entry name" value="DISARM_DrmAS"/>
    <property type="match status" value="1"/>
</dbReference>
<dbReference type="SUPFAM" id="SSF52540">
    <property type="entry name" value="P-loop containing nucleoside triphosphate hydrolases"/>
    <property type="match status" value="1"/>
</dbReference>
<dbReference type="InterPro" id="IPR027417">
    <property type="entry name" value="P-loop_NTPase"/>
</dbReference>
<keyword evidence="3" id="KW-0067">ATP-binding</keyword>
<keyword evidence="3" id="KW-0347">Helicase</keyword>
<feature type="region of interest" description="Disordered" evidence="1">
    <location>
        <begin position="1150"/>
        <end position="1177"/>
    </location>
</feature>
<evidence type="ECO:0000259" key="2">
    <source>
        <dbReference type="PROSITE" id="PS51194"/>
    </source>
</evidence>
<dbReference type="RefSeq" id="WP_130348019.1">
    <property type="nucleotide sequence ID" value="NZ_SGWQ01000013.1"/>
</dbReference>
<dbReference type="PROSITE" id="PS51194">
    <property type="entry name" value="HELICASE_CTER"/>
    <property type="match status" value="1"/>
</dbReference>
<organism evidence="3 4">
    <name type="scientific">Herbihabitans rhizosphaerae</name>
    <dbReference type="NCBI Taxonomy" id="1872711"/>
    <lineage>
        <taxon>Bacteria</taxon>
        <taxon>Bacillati</taxon>
        <taxon>Actinomycetota</taxon>
        <taxon>Actinomycetes</taxon>
        <taxon>Pseudonocardiales</taxon>
        <taxon>Pseudonocardiaceae</taxon>
        <taxon>Herbihabitans</taxon>
    </lineage>
</organism>
<keyword evidence="3" id="KW-0378">Hydrolase</keyword>
<reference evidence="3 4" key="1">
    <citation type="submission" date="2019-02" db="EMBL/GenBank/DDBJ databases">
        <title>Genomic Encyclopedia of Type Strains, Phase IV (KMG-IV): sequencing the most valuable type-strain genomes for metagenomic binning, comparative biology and taxonomic classification.</title>
        <authorList>
            <person name="Goeker M."/>
        </authorList>
    </citation>
    <scope>NUCLEOTIDE SEQUENCE [LARGE SCALE GENOMIC DNA]</scope>
    <source>
        <strain evidence="3 4">DSM 101727</strain>
    </source>
</reference>
<feature type="domain" description="Helicase C-terminal" evidence="2">
    <location>
        <begin position="839"/>
        <end position="1016"/>
    </location>
</feature>
<evidence type="ECO:0000313" key="4">
    <source>
        <dbReference type="Proteomes" id="UP000294257"/>
    </source>
</evidence>
<protein>
    <submittedName>
        <fullName evidence="3">Helicase-like protein</fullName>
    </submittedName>
</protein>
<dbReference type="EMBL" id="SGWQ01000013">
    <property type="protein sequence ID" value="RZS32197.1"/>
    <property type="molecule type" value="Genomic_DNA"/>
</dbReference>
<dbReference type="GO" id="GO:0004386">
    <property type="term" value="F:helicase activity"/>
    <property type="evidence" value="ECO:0007669"/>
    <property type="project" value="UniProtKB-KW"/>
</dbReference>
<feature type="compositionally biased region" description="Polar residues" evidence="1">
    <location>
        <begin position="84"/>
        <end position="95"/>
    </location>
</feature>
<dbReference type="Gene3D" id="3.40.50.300">
    <property type="entry name" value="P-loop containing nucleotide triphosphate hydrolases"/>
    <property type="match status" value="1"/>
</dbReference>
<sequence length="1177" mass="129936">MTDQPVLEPPDSRLIRDELQALVLADLHGPLGGEDEEFVGENPIDRYPLGRLAPRGEVIEPDTQGEPTPAATGEPSENDDDTRSPNMPSLNPSSVGFTAHIAGDATELLVTAAWGRYELAMSEREETLDKRVWRRVSMGGTVSVRLIEGLVVPLAPDPDEKDVVVRGRVRRHDGNWLVSLFLENRQAPGPGRHAPSWTFQVRLSAAGPGADAVFLPRPERSRSGDPDDAAERERLAMAYRFTPEFAVGSGAAVHVEVDQLNLLRAKRIHTRTVPEYEIAATDVPSVKTDPDLAELADLVLEMGALADLADSSDAGVADALRPLVAGYRAWIERRRSEIGEDGHHLAEFAATARDNLDAAGRTADRIAAGIDLLARDPEARRAFGFANRAMHLQRVHTQAAAIRRKDTTKTLSAVVTEVTDVPRWRPFQLAFVLLNLCALTDPAHPERSEDHDLAVADLLWFPTGGGKTEAYLGLTAYTIAIRRRQPDYGDLNARDGVAVLMRYTLRLLTIQQFERATTLICAAEVLRRQDEGIWGEVPFRIGMWVGMRVTPNTNEHAADWLKSRRRNAGPGHRGQGSPHQLSSCPWCGSAIDPGRDILVLKAYRRTIVVCPDLDCPFGTVNFPGRGAEAEQRKGLPVLVVDEEIYRHPPALLIGTVDKFAQLPWKGETAALFGRVRKRCQRHGLVTDDIAAKDWESTRHPPRPDAPAAQIVEVPALRPPDLIIQDELHLISGPLGSLVGLYESAVDRLATWRNPHTGRDVRPKVIASTATVRRANRQISALFNRRTEVFPPPGLSANDNFFARQRDTASTPGRRYVGICGHGARIKSTLIRVYVSVLGAAQKLHVKYGRNEVTDPYMTLVGYFNSLRDLGGMRRLAEDDVTARLGRAGERGLLRRPDPIIEELTSRLTSDQIRPLLDRLQVPFPRGAGKDAPRPIDVLLATNMIAVGVDVSRLGAMVVCSQPKSTAEYIQATSRVGRAAPGLVFTVYNWARPRDLSHYETFEHFHATAYAHVEALSVTPFAERAVDRGLTGLLVSLVRELGPRYNGNLGAQEFSKTSELADHVVRYVRRRAEEITDREVARRVEEELDARLSTWERQRRVPGRRLGYGRGSGSDDIDGLLYRPGEQPRWGHRTVSLSLRDVEPGVQLLMQPTGGYDGDDGPPFEPFVLPDDGNGGDQ</sequence>
<dbReference type="SMART" id="SM00490">
    <property type="entry name" value="HELICc"/>
    <property type="match status" value="1"/>
</dbReference>
<comment type="caution">
    <text evidence="3">The sequence shown here is derived from an EMBL/GenBank/DDBJ whole genome shotgun (WGS) entry which is preliminary data.</text>
</comment>
<keyword evidence="3" id="KW-0547">Nucleotide-binding</keyword>
<gene>
    <name evidence="3" type="ORF">EV193_11338</name>
</gene>
<accession>A0A4Q7KG49</accession>
<proteinExistence type="predicted"/>
<dbReference type="InterPro" id="IPR001650">
    <property type="entry name" value="Helicase_C-like"/>
</dbReference>
<dbReference type="OrthoDB" id="713315at2"/>
<dbReference type="Proteomes" id="UP000294257">
    <property type="component" value="Unassembled WGS sequence"/>
</dbReference>
<dbReference type="AlphaFoldDB" id="A0A4Q7KG49"/>
<name>A0A4Q7KG49_9PSEU</name>
<keyword evidence="4" id="KW-1185">Reference proteome</keyword>
<feature type="region of interest" description="Disordered" evidence="1">
    <location>
        <begin position="30"/>
        <end position="95"/>
    </location>
</feature>
<evidence type="ECO:0000313" key="3">
    <source>
        <dbReference type="EMBL" id="RZS32197.1"/>
    </source>
</evidence>